<dbReference type="AlphaFoldDB" id="A0A8K0IK90"/>
<dbReference type="PANTHER" id="PTHR47939">
    <property type="entry name" value="MEMBRANE-ASSOCIATED SALT-INDUCIBLE PROTEIN-LIKE"/>
    <property type="match status" value="1"/>
</dbReference>
<dbReference type="InterPro" id="IPR011990">
    <property type="entry name" value="TPR-like_helical_dom_sf"/>
</dbReference>
<evidence type="ECO:0000313" key="4">
    <source>
        <dbReference type="EMBL" id="KAG1361175.1"/>
    </source>
</evidence>
<name>A0A8K0IK90_COCNU</name>
<evidence type="ECO:0000256" key="1">
    <source>
        <dbReference type="ARBA" id="ARBA00007626"/>
    </source>
</evidence>
<feature type="repeat" description="PPR" evidence="3">
    <location>
        <begin position="321"/>
        <end position="355"/>
    </location>
</feature>
<dbReference type="PROSITE" id="PS51375">
    <property type="entry name" value="PPR"/>
    <property type="match status" value="5"/>
</dbReference>
<dbReference type="InterPro" id="IPR002885">
    <property type="entry name" value="PPR_rpt"/>
</dbReference>
<feature type="repeat" description="PPR" evidence="3">
    <location>
        <begin position="210"/>
        <end position="244"/>
    </location>
</feature>
<evidence type="ECO:0000256" key="3">
    <source>
        <dbReference type="PROSITE-ProRule" id="PRU00708"/>
    </source>
</evidence>
<keyword evidence="5" id="KW-1185">Reference proteome</keyword>
<dbReference type="SUPFAM" id="SSF48452">
    <property type="entry name" value="TPR-like"/>
    <property type="match status" value="1"/>
</dbReference>
<dbReference type="PANTHER" id="PTHR47939:SF11">
    <property type="entry name" value="TETRATRICOPEPTIDE-LIKE HELICAL DOMAIN SUPERFAMILY"/>
    <property type="match status" value="1"/>
</dbReference>
<gene>
    <name evidence="4" type="ORF">COCNU_09G006380</name>
</gene>
<dbReference type="InterPro" id="IPR050667">
    <property type="entry name" value="PPR-containing_protein"/>
</dbReference>
<dbReference type="Pfam" id="PF01535">
    <property type="entry name" value="PPR"/>
    <property type="match status" value="1"/>
</dbReference>
<protein>
    <submittedName>
        <fullName evidence="4">Pentatricopeptide repeat-containing protein, mitochondrial</fullName>
    </submittedName>
</protein>
<dbReference type="Proteomes" id="UP000797356">
    <property type="component" value="Chromosome 9"/>
</dbReference>
<comment type="similarity">
    <text evidence="1">Belongs to the PPR family. P subfamily.</text>
</comment>
<proteinExistence type="inferred from homology"/>
<reference evidence="4" key="1">
    <citation type="journal article" date="2017" name="Gigascience">
        <title>The genome draft of coconut (Cocos nucifera).</title>
        <authorList>
            <person name="Xiao Y."/>
            <person name="Xu P."/>
            <person name="Fan H."/>
            <person name="Baudouin L."/>
            <person name="Xia W."/>
            <person name="Bocs S."/>
            <person name="Xu J."/>
            <person name="Li Q."/>
            <person name="Guo A."/>
            <person name="Zhou L."/>
            <person name="Li J."/>
            <person name="Wu Y."/>
            <person name="Ma Z."/>
            <person name="Armero A."/>
            <person name="Issali A.E."/>
            <person name="Liu N."/>
            <person name="Peng M."/>
            <person name="Yang Y."/>
        </authorList>
    </citation>
    <scope>NUCLEOTIDE SEQUENCE</scope>
    <source>
        <tissue evidence="4">Spear leaf of Hainan Tall coconut</tissue>
    </source>
</reference>
<dbReference type="Gene3D" id="1.25.40.10">
    <property type="entry name" value="Tetratricopeptide repeat domain"/>
    <property type="match status" value="2"/>
</dbReference>
<dbReference type="OrthoDB" id="185373at2759"/>
<keyword evidence="2" id="KW-0677">Repeat</keyword>
<feature type="repeat" description="PPR" evidence="3">
    <location>
        <begin position="175"/>
        <end position="209"/>
    </location>
</feature>
<sequence length="404" mass="44900">MAAAAAFRRNPRFLLPRLRTSSFSTASSEAKPSLSISRTKYAIRAESDPDRLADLFLSATHSPAFYGDRPLYRLSIRRLAAARRTDLVERLLEHQKSDPSAPKSEGFLIRLLSLYSDAGMLDHAVRTFDHIAAAGCPRSERSLCALLSAFLRHGRFDRLHEAFDRVPKELGIAPGISCYNVLLDALCAGGGVEKARNLLEEMPEKGVNPDIISYNTVLSGFLKKGDEARFEEVLKKIINKGLSPNVVTYNCRISALCGKGKSFEAEELLDVMVSKEVYPNRLSFKTLIDAFSKEGDVDSAMRVFERMHEMKRNDGSGVSANFEMYIVLLRGLVGKGNFGRGVEVFKECLERKWAPPFEAVRGLVDGLIKNSQVDEAKDVMAKMRKVLRGDAADAWKKVEGEFAL</sequence>
<feature type="repeat" description="PPR" evidence="3">
    <location>
        <begin position="245"/>
        <end position="279"/>
    </location>
</feature>
<organism evidence="4 5">
    <name type="scientific">Cocos nucifera</name>
    <name type="common">Coconut palm</name>
    <dbReference type="NCBI Taxonomy" id="13894"/>
    <lineage>
        <taxon>Eukaryota</taxon>
        <taxon>Viridiplantae</taxon>
        <taxon>Streptophyta</taxon>
        <taxon>Embryophyta</taxon>
        <taxon>Tracheophyta</taxon>
        <taxon>Spermatophyta</taxon>
        <taxon>Magnoliopsida</taxon>
        <taxon>Liliopsida</taxon>
        <taxon>Arecaceae</taxon>
        <taxon>Arecoideae</taxon>
        <taxon>Cocoseae</taxon>
        <taxon>Attaleinae</taxon>
        <taxon>Cocos</taxon>
    </lineage>
</organism>
<evidence type="ECO:0000313" key="5">
    <source>
        <dbReference type="Proteomes" id="UP000797356"/>
    </source>
</evidence>
<reference evidence="4" key="2">
    <citation type="submission" date="2019-07" db="EMBL/GenBank/DDBJ databases">
        <authorList>
            <person name="Yang Y."/>
            <person name="Bocs S."/>
            <person name="Baudouin L."/>
        </authorList>
    </citation>
    <scope>NUCLEOTIDE SEQUENCE</scope>
    <source>
        <tissue evidence="4">Spear leaf of Hainan Tall coconut</tissue>
    </source>
</reference>
<dbReference type="NCBIfam" id="TIGR00756">
    <property type="entry name" value="PPR"/>
    <property type="match status" value="4"/>
</dbReference>
<accession>A0A8K0IK90</accession>
<evidence type="ECO:0000256" key="2">
    <source>
        <dbReference type="ARBA" id="ARBA00022737"/>
    </source>
</evidence>
<dbReference type="EMBL" id="CM017880">
    <property type="protein sequence ID" value="KAG1361175.1"/>
    <property type="molecule type" value="Genomic_DNA"/>
</dbReference>
<dbReference type="Pfam" id="PF13812">
    <property type="entry name" value="PPR_3"/>
    <property type="match status" value="2"/>
</dbReference>
<feature type="repeat" description="PPR" evidence="3">
    <location>
        <begin position="280"/>
        <end position="310"/>
    </location>
</feature>
<comment type="caution">
    <text evidence="4">The sequence shown here is derived from an EMBL/GenBank/DDBJ whole genome shotgun (WGS) entry which is preliminary data.</text>
</comment>
<dbReference type="Pfam" id="PF12854">
    <property type="entry name" value="PPR_1"/>
    <property type="match status" value="1"/>
</dbReference>